<dbReference type="GO" id="GO:0051537">
    <property type="term" value="F:2 iron, 2 sulfur cluster binding"/>
    <property type="evidence" value="ECO:0007669"/>
    <property type="project" value="InterPro"/>
</dbReference>
<accession>A0A9Q7A8T9</accession>
<dbReference type="AlphaFoldDB" id="A0A9Q7A8T9"/>
<dbReference type="Gene3D" id="1.10.150.120">
    <property type="entry name" value="[2Fe-2S]-binding domain"/>
    <property type="match status" value="1"/>
</dbReference>
<protein>
    <submittedName>
        <fullName evidence="6">Selenium-dependent xanthine dehydrogenase</fullName>
        <ecNumber evidence="6">1.17.1.4</ecNumber>
    </submittedName>
</protein>
<dbReference type="PROSITE" id="PS00197">
    <property type="entry name" value="2FE2S_FER_1"/>
    <property type="match status" value="1"/>
</dbReference>
<dbReference type="InterPro" id="IPR002888">
    <property type="entry name" value="2Fe-2S-bd"/>
</dbReference>
<keyword evidence="2" id="KW-0479">Metal-binding</keyword>
<dbReference type="SUPFAM" id="SSF54292">
    <property type="entry name" value="2Fe-2S ferredoxin-like"/>
    <property type="match status" value="1"/>
</dbReference>
<evidence type="ECO:0000313" key="6">
    <source>
        <dbReference type="EMBL" id="QTX32611.1"/>
    </source>
</evidence>
<dbReference type="InterPro" id="IPR017697">
    <property type="entry name" value="Xdh"/>
</dbReference>
<dbReference type="SMART" id="SM01008">
    <property type="entry name" value="Ald_Xan_dh_C"/>
    <property type="match status" value="1"/>
</dbReference>
<keyword evidence="4" id="KW-0408">Iron</keyword>
<dbReference type="SUPFAM" id="SSF54665">
    <property type="entry name" value="CO dehydrogenase molybdoprotein N-domain-like"/>
    <property type="match status" value="1"/>
</dbReference>
<dbReference type="Pfam" id="PF20256">
    <property type="entry name" value="MoCoBD_2"/>
    <property type="match status" value="2"/>
</dbReference>
<proteinExistence type="inferred from homology"/>
<dbReference type="InterPro" id="IPR036856">
    <property type="entry name" value="Ald_Oxase/Xan_DH_a/b_sf"/>
</dbReference>
<feature type="domain" description="2Fe-2S ferredoxin-type" evidence="5">
    <location>
        <begin position="1"/>
        <end position="73"/>
    </location>
</feature>
<organism evidence="6 7">
    <name type="scientific">Aminithiophilus ramosus</name>
    <dbReference type="NCBI Taxonomy" id="3029084"/>
    <lineage>
        <taxon>Bacteria</taxon>
        <taxon>Thermotogati</taxon>
        <taxon>Synergistota</taxon>
        <taxon>Synergistia</taxon>
        <taxon>Synergistales</taxon>
        <taxon>Aminithiophilaceae</taxon>
        <taxon>Aminithiophilus</taxon>
    </lineage>
</organism>
<dbReference type="InterPro" id="IPR037165">
    <property type="entry name" value="AldOxase/xan_DH_Mopterin-bd_sf"/>
</dbReference>
<dbReference type="RefSeq" id="WP_274373859.1">
    <property type="nucleotide sequence ID" value="NZ_CP072943.1"/>
</dbReference>
<dbReference type="Pfam" id="PF01799">
    <property type="entry name" value="Fer2_2"/>
    <property type="match status" value="1"/>
</dbReference>
<dbReference type="PANTHER" id="PTHR11908">
    <property type="entry name" value="XANTHINE DEHYDROGENASE"/>
    <property type="match status" value="1"/>
</dbReference>
<dbReference type="Pfam" id="PF00111">
    <property type="entry name" value="Fer2"/>
    <property type="match status" value="1"/>
</dbReference>
<dbReference type="Gene3D" id="3.10.20.30">
    <property type="match status" value="1"/>
</dbReference>
<evidence type="ECO:0000313" key="7">
    <source>
        <dbReference type="Proteomes" id="UP000671879"/>
    </source>
</evidence>
<dbReference type="SUPFAM" id="SSF56003">
    <property type="entry name" value="Molybdenum cofactor-binding domain"/>
    <property type="match status" value="1"/>
</dbReference>
<evidence type="ECO:0000259" key="5">
    <source>
        <dbReference type="PROSITE" id="PS51085"/>
    </source>
</evidence>
<dbReference type="InterPro" id="IPR000674">
    <property type="entry name" value="Ald_Oxase/Xan_DH_a/b"/>
</dbReference>
<comment type="similarity">
    <text evidence="1">Belongs to the xanthine dehydrogenase family.</text>
</comment>
<dbReference type="KEGG" id="aram:KAR29_01320"/>
<dbReference type="Proteomes" id="UP000671879">
    <property type="component" value="Chromosome"/>
</dbReference>
<dbReference type="PANTHER" id="PTHR11908:SF157">
    <property type="entry name" value="XANTHINE DEHYDROGENASE SUBUNIT D-RELATED"/>
    <property type="match status" value="1"/>
</dbReference>
<reference evidence="7" key="1">
    <citation type="submission" date="2021-04" db="EMBL/GenBank/DDBJ databases">
        <title>A novel Synergistetes isolate from a pyrite-forming mixed culture.</title>
        <authorList>
            <person name="Bunk B."/>
            <person name="Sproer C."/>
            <person name="Spring S."/>
            <person name="Pester M."/>
        </authorList>
    </citation>
    <scope>NUCLEOTIDE SEQUENCE [LARGE SCALE GENOMIC DNA]</scope>
    <source>
        <strain evidence="7">J.5.4.2-T.3.5.2</strain>
    </source>
</reference>
<dbReference type="Pfam" id="PF02738">
    <property type="entry name" value="MoCoBD_1"/>
    <property type="match status" value="1"/>
</dbReference>
<dbReference type="Gene3D" id="3.90.1170.50">
    <property type="entry name" value="Aldehyde oxidase/xanthine dehydrogenase, a/b hammerhead"/>
    <property type="match status" value="1"/>
</dbReference>
<keyword evidence="7" id="KW-1185">Reference proteome</keyword>
<gene>
    <name evidence="6" type="primary">xdh</name>
    <name evidence="6" type="ORF">KAR29_01320</name>
</gene>
<evidence type="ECO:0000256" key="2">
    <source>
        <dbReference type="ARBA" id="ARBA00022723"/>
    </source>
</evidence>
<dbReference type="PROSITE" id="PS51085">
    <property type="entry name" value="2FE2S_FER_2"/>
    <property type="match status" value="1"/>
</dbReference>
<dbReference type="InterPro" id="IPR036884">
    <property type="entry name" value="2Fe-2S-bd_dom_sf"/>
</dbReference>
<evidence type="ECO:0000256" key="4">
    <source>
        <dbReference type="ARBA" id="ARBA00023004"/>
    </source>
</evidence>
<sequence length="853" mass="90744">MSVFTVNGRRVEAGEGVLLDFLRDELKITSAKRGCGEGACGTCMVLVDGRAMRACVVSLDGLAGKAVLTVEGLSEREKAVYAWAFGRTGAVQCGFCTPGMVISAKALLDRRPDPTRPEVKEALKGNICRCTGYVKIEEAVLFAARAFREGLVPDEASRAWKIGEPMPRVDAAPKVLGAARFADDFSLPSMLHGAVLRSPVPRALIRSIDVSAARALPGVVAVLTWKDVPGRRHLGHLVQDWPVLVAEGEESHYVGDALALVAAETAPAARQALEAVRLDYEVLEPLLSPEEALAPGAPQIHPGGNLVDVQTRVVRGDVEKALAEAAHVVTRTYRTQRVEHAFLEPESALAEPVEGGLTVITGGQGVYDDRRGIAAMLGLAPERVRIVTALVGGGFGGKEDLSVQHHAALMAWITGRPVKLTLSRDESLRVHPKRHPMTMEYTTGCDGEGHITAQKIRITSDTGAYASLGGPVLQRACTHATGPYRTANVDIEGRGVYTNNVPCGAFRGFGVTQSAFALESQLNLLAEALGISYWEIRRRNVVVAGDVLGNGQIAGPDTMMLETLLAAKEAYKSSPYAGIACGMKNSGLGVGVPDVSRVRLEVRGGQVTVYTSAACMGQGIATMTSQIVSHVTGLSLSKIVHSGADTALTPDAGTSTASRQTVFTGEATRRCAEELRSDLASAGDLEALEGRTYYREFSFESDPMGSDKAHPVSHIAYAFATQVFILDESGKVCRVVACHDSGRPINPLSVEGQIEGGVVMGLGYALTETFPMEGGLPRARYGTLGLWRATEIPPIEVILVEPESEGDVVFGAKGVGEIALVPPAPAIALAYRRFDGKERTELPLKETPYSRKI</sequence>
<dbReference type="InterPro" id="IPR001041">
    <property type="entry name" value="2Fe-2S_ferredoxin-type"/>
</dbReference>
<evidence type="ECO:0000256" key="1">
    <source>
        <dbReference type="ARBA" id="ARBA00006849"/>
    </source>
</evidence>
<dbReference type="EMBL" id="CP072943">
    <property type="protein sequence ID" value="QTX32611.1"/>
    <property type="molecule type" value="Genomic_DNA"/>
</dbReference>
<dbReference type="GO" id="GO:0005506">
    <property type="term" value="F:iron ion binding"/>
    <property type="evidence" value="ECO:0007669"/>
    <property type="project" value="InterPro"/>
</dbReference>
<dbReference type="NCBIfam" id="TIGR03311">
    <property type="entry name" value="Se_dep_XDH"/>
    <property type="match status" value="1"/>
</dbReference>
<dbReference type="InterPro" id="IPR036010">
    <property type="entry name" value="2Fe-2S_ferredoxin-like_sf"/>
</dbReference>
<evidence type="ECO:0000256" key="3">
    <source>
        <dbReference type="ARBA" id="ARBA00023002"/>
    </source>
</evidence>
<name>A0A9Q7A8T9_9BACT</name>
<dbReference type="GO" id="GO:0004854">
    <property type="term" value="F:xanthine dehydrogenase activity"/>
    <property type="evidence" value="ECO:0007669"/>
    <property type="project" value="UniProtKB-EC"/>
</dbReference>
<dbReference type="InterPro" id="IPR008274">
    <property type="entry name" value="AldOxase/xan_DH_MoCoBD1"/>
</dbReference>
<keyword evidence="3 6" id="KW-0560">Oxidoreductase</keyword>
<dbReference type="Gene3D" id="3.30.365.10">
    <property type="entry name" value="Aldehyde oxidase/xanthine dehydrogenase, molybdopterin binding domain"/>
    <property type="match status" value="4"/>
</dbReference>
<dbReference type="InterPro" id="IPR006058">
    <property type="entry name" value="2Fe2S_fd_BS"/>
</dbReference>
<dbReference type="InterPro" id="IPR016208">
    <property type="entry name" value="Ald_Oxase/xanthine_DH-like"/>
</dbReference>
<dbReference type="CDD" id="cd00207">
    <property type="entry name" value="fer2"/>
    <property type="match status" value="1"/>
</dbReference>
<dbReference type="Pfam" id="PF01315">
    <property type="entry name" value="Ald_Xan_dh_C"/>
    <property type="match status" value="1"/>
</dbReference>
<dbReference type="InterPro" id="IPR046867">
    <property type="entry name" value="AldOxase/xan_DH_MoCoBD2"/>
</dbReference>
<dbReference type="InterPro" id="IPR012675">
    <property type="entry name" value="Beta-grasp_dom_sf"/>
</dbReference>
<dbReference type="EC" id="1.17.1.4" evidence="6"/>
<dbReference type="SUPFAM" id="SSF47741">
    <property type="entry name" value="CO dehydrogenase ISP C-domain like"/>
    <property type="match status" value="1"/>
</dbReference>